<evidence type="ECO:0000256" key="1">
    <source>
        <dbReference type="ARBA" id="ARBA00022857"/>
    </source>
</evidence>
<dbReference type="EMBL" id="VDCV01000002">
    <property type="protein sequence ID" value="KAB5569080.1"/>
    <property type="molecule type" value="Genomic_DNA"/>
</dbReference>
<evidence type="ECO:0000313" key="4">
    <source>
        <dbReference type="EMBL" id="KAB5569080.1"/>
    </source>
</evidence>
<dbReference type="InterPro" id="IPR001509">
    <property type="entry name" value="Epimerase_deHydtase"/>
</dbReference>
<dbReference type="AlphaFoldDB" id="A0A5N5NN93"/>
<accession>A0A5N5NN93</accession>
<sequence length="177" mass="19685">MEGKGMVCVTGGTGFVASWLIMRLLEQGYTVRTTVRSKPTEGKRGIGYLTDLPGARERLQIFHADLDRPDSFNEAIEGCTGVFHVAHPTGFTKKEPEEMVIKRATEGTIGILQACLNSKTAKRVVYLHPFHPLKGIQGFKIGSLSSKKLLECEFKFNYGLGDMFDGAIQSYKEKDFF</sequence>
<dbReference type="GO" id="GO:0016616">
    <property type="term" value="F:oxidoreductase activity, acting on the CH-OH group of donors, NAD or NADP as acceptor"/>
    <property type="evidence" value="ECO:0007669"/>
    <property type="project" value="TreeGrafter"/>
</dbReference>
<keyword evidence="1" id="KW-0521">NADP</keyword>
<name>A0A5N5NN93_9ROSI</name>
<feature type="domain" description="NAD-dependent epimerase/dehydratase" evidence="3">
    <location>
        <begin position="7"/>
        <end position="127"/>
    </location>
</feature>
<dbReference type="Gene3D" id="3.40.50.720">
    <property type="entry name" value="NAD(P)-binding Rossmann-like Domain"/>
    <property type="match status" value="1"/>
</dbReference>
<dbReference type="PANTHER" id="PTHR10366">
    <property type="entry name" value="NAD DEPENDENT EPIMERASE/DEHYDRATASE"/>
    <property type="match status" value="1"/>
</dbReference>
<dbReference type="InterPro" id="IPR050425">
    <property type="entry name" value="NAD(P)_dehydrat-like"/>
</dbReference>
<evidence type="ECO:0000256" key="2">
    <source>
        <dbReference type="ARBA" id="ARBA00023002"/>
    </source>
</evidence>
<dbReference type="SUPFAM" id="SSF51735">
    <property type="entry name" value="NAD(P)-binding Rossmann-fold domains"/>
    <property type="match status" value="1"/>
</dbReference>
<keyword evidence="5" id="KW-1185">Reference proteome</keyword>
<evidence type="ECO:0000313" key="5">
    <source>
        <dbReference type="Proteomes" id="UP000326939"/>
    </source>
</evidence>
<evidence type="ECO:0000259" key="3">
    <source>
        <dbReference type="Pfam" id="PF01370"/>
    </source>
</evidence>
<dbReference type="Proteomes" id="UP000326939">
    <property type="component" value="Chromosome 2"/>
</dbReference>
<dbReference type="PANTHER" id="PTHR10366:SF611">
    <property type="entry name" value="NAD-DEPENDENT EPIMERASE_DEHYDRATASE DOMAIN-CONTAINING PROTEIN"/>
    <property type="match status" value="1"/>
</dbReference>
<dbReference type="InterPro" id="IPR036291">
    <property type="entry name" value="NAD(P)-bd_dom_sf"/>
</dbReference>
<gene>
    <name evidence="4" type="ORF">DKX38_002873</name>
</gene>
<dbReference type="Pfam" id="PF01370">
    <property type="entry name" value="Epimerase"/>
    <property type="match status" value="1"/>
</dbReference>
<proteinExistence type="predicted"/>
<organism evidence="4 5">
    <name type="scientific">Salix brachista</name>
    <dbReference type="NCBI Taxonomy" id="2182728"/>
    <lineage>
        <taxon>Eukaryota</taxon>
        <taxon>Viridiplantae</taxon>
        <taxon>Streptophyta</taxon>
        <taxon>Embryophyta</taxon>
        <taxon>Tracheophyta</taxon>
        <taxon>Spermatophyta</taxon>
        <taxon>Magnoliopsida</taxon>
        <taxon>eudicotyledons</taxon>
        <taxon>Gunneridae</taxon>
        <taxon>Pentapetalae</taxon>
        <taxon>rosids</taxon>
        <taxon>fabids</taxon>
        <taxon>Malpighiales</taxon>
        <taxon>Salicaceae</taxon>
        <taxon>Saliceae</taxon>
        <taxon>Salix</taxon>
    </lineage>
</organism>
<comment type="caution">
    <text evidence="4">The sequence shown here is derived from an EMBL/GenBank/DDBJ whole genome shotgun (WGS) entry which is preliminary data.</text>
</comment>
<protein>
    <recommendedName>
        <fullName evidence="3">NAD-dependent epimerase/dehydratase domain-containing protein</fullName>
    </recommendedName>
</protein>
<keyword evidence="2" id="KW-0560">Oxidoreductase</keyword>
<reference evidence="5" key="1">
    <citation type="journal article" date="2019" name="Gigascience">
        <title>De novo genome assembly of the endangered Acer yangbiense, a plant species with extremely small populations endemic to Yunnan Province, China.</title>
        <authorList>
            <person name="Yang J."/>
            <person name="Wariss H.M."/>
            <person name="Tao L."/>
            <person name="Zhang R."/>
            <person name="Yun Q."/>
            <person name="Hollingsworth P."/>
            <person name="Dao Z."/>
            <person name="Luo G."/>
            <person name="Guo H."/>
            <person name="Ma Y."/>
            <person name="Sun W."/>
        </authorList>
    </citation>
    <scope>NUCLEOTIDE SEQUENCE [LARGE SCALE GENOMIC DNA]</scope>
    <source>
        <strain evidence="5">cv. br00</strain>
    </source>
</reference>